<dbReference type="InterPro" id="IPR025110">
    <property type="entry name" value="AMP-bd_C"/>
</dbReference>
<protein>
    <submittedName>
        <fullName evidence="5">Long-chain fatty acid--CoA ligase</fullName>
    </submittedName>
</protein>
<dbReference type="Pfam" id="PF00501">
    <property type="entry name" value="AMP-binding"/>
    <property type="match status" value="1"/>
</dbReference>
<dbReference type="PANTHER" id="PTHR43201:SF5">
    <property type="entry name" value="MEDIUM-CHAIN ACYL-COA LIGASE ACSF2, MITOCHONDRIAL"/>
    <property type="match status" value="1"/>
</dbReference>
<evidence type="ECO:0000256" key="2">
    <source>
        <dbReference type="ARBA" id="ARBA00022598"/>
    </source>
</evidence>
<dbReference type="GO" id="GO:0016874">
    <property type="term" value="F:ligase activity"/>
    <property type="evidence" value="ECO:0007669"/>
    <property type="project" value="UniProtKB-KW"/>
</dbReference>
<evidence type="ECO:0000313" key="5">
    <source>
        <dbReference type="EMBL" id="GAA4809636.1"/>
    </source>
</evidence>
<organism evidence="5 6">
    <name type="scientific">Actinomycetospora chlora</name>
    <dbReference type="NCBI Taxonomy" id="663608"/>
    <lineage>
        <taxon>Bacteria</taxon>
        <taxon>Bacillati</taxon>
        <taxon>Actinomycetota</taxon>
        <taxon>Actinomycetes</taxon>
        <taxon>Pseudonocardiales</taxon>
        <taxon>Pseudonocardiaceae</taxon>
        <taxon>Actinomycetospora</taxon>
    </lineage>
</organism>
<accession>A0ABP9CIN7</accession>
<dbReference type="Pfam" id="PF13193">
    <property type="entry name" value="AMP-binding_C"/>
    <property type="match status" value="1"/>
</dbReference>
<dbReference type="Proteomes" id="UP001500928">
    <property type="component" value="Unassembled WGS sequence"/>
</dbReference>
<evidence type="ECO:0000259" key="3">
    <source>
        <dbReference type="Pfam" id="PF00501"/>
    </source>
</evidence>
<proteinExistence type="inferred from homology"/>
<feature type="domain" description="AMP-dependent synthetase/ligase" evidence="3">
    <location>
        <begin position="32"/>
        <end position="383"/>
    </location>
</feature>
<dbReference type="CDD" id="cd05936">
    <property type="entry name" value="FC-FACS_FadD_like"/>
    <property type="match status" value="1"/>
</dbReference>
<dbReference type="InterPro" id="IPR042099">
    <property type="entry name" value="ANL_N_sf"/>
</dbReference>
<dbReference type="InterPro" id="IPR020845">
    <property type="entry name" value="AMP-binding_CS"/>
</dbReference>
<comment type="caution">
    <text evidence="5">The sequence shown here is derived from an EMBL/GenBank/DDBJ whole genome shotgun (WGS) entry which is preliminary data.</text>
</comment>
<feature type="domain" description="AMP-binding enzyme C-terminal" evidence="4">
    <location>
        <begin position="433"/>
        <end position="508"/>
    </location>
</feature>
<gene>
    <name evidence="5" type="ORF">GCM10023200_54270</name>
</gene>
<sequence length="520" mass="55983">MGLRTVADIAAAGAPRPPEWAMTNLATALVETSGQHGDRPALRLDDRTMTYREFLDAARGVAGLLRSRDVGAGDRVGMVFPNVPAFPVVFYGALLAGCVVVPMNPLLKGREIEFYLDDAGMSLVFAWDQAADAAREAAQGRDIEVVAVDAAGPDDGTLEGAAPLDEPVDRDDDDTAVILYTSGTTGSPKGAELTHANLATNARTSTTTLTELGPDDVVMGCLPLFHVFGLTCGLNSAVRSGACLTLLPRFDGTKALSMIGRDHVTVFEGVPTMYSGLLHVEDREQYDVSSLRCCISGGSAMPVEVLREFEETFGCIVLEGYGLSETSPVASFNHPHAERKAGSVGTPVAGMELRLVDDDGEDVTGDDPGEIAIRGEGLMKGYWGRPEATAESIPDGWFRTGDVARRDDDGYYFIVDRKKEMIIRGGYNVYPREIEEALYEHSAVAEVAVIGIAHRDLGEEVGAAVALRPGAEVDVEELRDFAKERVAAYKYPRHVWLLDELPKGPTGKILRREVEPPEDL</sequence>
<dbReference type="Gene3D" id="3.30.300.30">
    <property type="match status" value="1"/>
</dbReference>
<dbReference type="InterPro" id="IPR000873">
    <property type="entry name" value="AMP-dep_synth/lig_dom"/>
</dbReference>
<dbReference type="PROSITE" id="PS00455">
    <property type="entry name" value="AMP_BINDING"/>
    <property type="match status" value="1"/>
</dbReference>
<evidence type="ECO:0000259" key="4">
    <source>
        <dbReference type="Pfam" id="PF13193"/>
    </source>
</evidence>
<evidence type="ECO:0000256" key="1">
    <source>
        <dbReference type="ARBA" id="ARBA00006432"/>
    </source>
</evidence>
<dbReference type="EMBL" id="BAABHO010000067">
    <property type="protein sequence ID" value="GAA4809636.1"/>
    <property type="molecule type" value="Genomic_DNA"/>
</dbReference>
<name>A0ABP9CIN7_9PSEU</name>
<dbReference type="PANTHER" id="PTHR43201">
    <property type="entry name" value="ACYL-COA SYNTHETASE"/>
    <property type="match status" value="1"/>
</dbReference>
<dbReference type="Gene3D" id="3.40.50.12780">
    <property type="entry name" value="N-terminal domain of ligase-like"/>
    <property type="match status" value="1"/>
</dbReference>
<keyword evidence="6" id="KW-1185">Reference proteome</keyword>
<evidence type="ECO:0000313" key="6">
    <source>
        <dbReference type="Proteomes" id="UP001500928"/>
    </source>
</evidence>
<comment type="similarity">
    <text evidence="1">Belongs to the ATP-dependent AMP-binding enzyme family.</text>
</comment>
<reference evidence="6" key="1">
    <citation type="journal article" date="2019" name="Int. J. Syst. Evol. Microbiol.">
        <title>The Global Catalogue of Microorganisms (GCM) 10K type strain sequencing project: providing services to taxonomists for standard genome sequencing and annotation.</title>
        <authorList>
            <consortium name="The Broad Institute Genomics Platform"/>
            <consortium name="The Broad Institute Genome Sequencing Center for Infectious Disease"/>
            <person name="Wu L."/>
            <person name="Ma J."/>
        </authorList>
    </citation>
    <scope>NUCLEOTIDE SEQUENCE [LARGE SCALE GENOMIC DNA]</scope>
    <source>
        <strain evidence="6">JCM 17979</strain>
    </source>
</reference>
<keyword evidence="2 5" id="KW-0436">Ligase</keyword>
<dbReference type="InterPro" id="IPR045851">
    <property type="entry name" value="AMP-bd_C_sf"/>
</dbReference>
<dbReference type="SUPFAM" id="SSF56801">
    <property type="entry name" value="Acetyl-CoA synthetase-like"/>
    <property type="match status" value="1"/>
</dbReference>